<dbReference type="Gramene" id="Kaladp0100s0056.1.v1.1">
    <property type="protein sequence ID" value="Kaladp0100s0056.1.v1.1"/>
    <property type="gene ID" value="Kaladp0100s0056.v1.1"/>
</dbReference>
<keyword evidence="4" id="KW-1185">Reference proteome</keyword>
<dbReference type="PANTHER" id="PTHR21563:SF3">
    <property type="entry name" value="ZINC FINGER C3H1 DOMAIN-CONTAINING PROTEIN"/>
    <property type="match status" value="1"/>
</dbReference>
<feature type="region of interest" description="Disordered" evidence="1">
    <location>
        <begin position="249"/>
        <end position="305"/>
    </location>
</feature>
<feature type="compositionally biased region" description="Polar residues" evidence="1">
    <location>
        <begin position="627"/>
        <end position="643"/>
    </location>
</feature>
<dbReference type="GO" id="GO:0005634">
    <property type="term" value="C:nucleus"/>
    <property type="evidence" value="ECO:0007669"/>
    <property type="project" value="TreeGrafter"/>
</dbReference>
<dbReference type="GO" id="GO:0000178">
    <property type="term" value="C:exosome (RNase complex)"/>
    <property type="evidence" value="ECO:0007669"/>
    <property type="project" value="TreeGrafter"/>
</dbReference>
<accession>A0A7N0V6L9</accession>
<proteinExistence type="predicted"/>
<evidence type="ECO:0000313" key="4">
    <source>
        <dbReference type="Proteomes" id="UP000594263"/>
    </source>
</evidence>
<reference evidence="3" key="1">
    <citation type="submission" date="2021-01" db="UniProtKB">
        <authorList>
            <consortium name="EnsemblPlants"/>
        </authorList>
    </citation>
    <scope>IDENTIFICATION</scope>
</reference>
<feature type="compositionally biased region" description="Polar residues" evidence="1">
    <location>
        <begin position="139"/>
        <end position="154"/>
    </location>
</feature>
<dbReference type="EnsemblPlants" id="Kaladp0100s0056.1.v1.1">
    <property type="protein sequence ID" value="Kaladp0100s0056.1.v1.1"/>
    <property type="gene ID" value="Kaladp0100s0056.v1.1"/>
</dbReference>
<organism evidence="3 4">
    <name type="scientific">Kalanchoe fedtschenkoi</name>
    <name type="common">Lavender scallops</name>
    <name type="synonym">South American air plant</name>
    <dbReference type="NCBI Taxonomy" id="63787"/>
    <lineage>
        <taxon>Eukaryota</taxon>
        <taxon>Viridiplantae</taxon>
        <taxon>Streptophyta</taxon>
        <taxon>Embryophyta</taxon>
        <taxon>Tracheophyta</taxon>
        <taxon>Spermatophyta</taxon>
        <taxon>Magnoliopsida</taxon>
        <taxon>eudicotyledons</taxon>
        <taxon>Gunneridae</taxon>
        <taxon>Pentapetalae</taxon>
        <taxon>Saxifragales</taxon>
        <taxon>Crassulaceae</taxon>
        <taxon>Kalanchoe</taxon>
    </lineage>
</organism>
<feature type="compositionally biased region" description="Polar residues" evidence="1">
    <location>
        <begin position="251"/>
        <end position="275"/>
    </location>
</feature>
<dbReference type="Pfam" id="PF10650">
    <property type="entry name" value="zf-C3H1"/>
    <property type="match status" value="1"/>
</dbReference>
<evidence type="ECO:0000256" key="1">
    <source>
        <dbReference type="SAM" id="MobiDB-lite"/>
    </source>
</evidence>
<feature type="compositionally biased region" description="Basic and acidic residues" evidence="1">
    <location>
        <begin position="84"/>
        <end position="93"/>
    </location>
</feature>
<dbReference type="Proteomes" id="UP000594263">
    <property type="component" value="Unplaced"/>
</dbReference>
<feature type="region of interest" description="Disordered" evidence="1">
    <location>
        <begin position="84"/>
        <end position="109"/>
    </location>
</feature>
<dbReference type="InterPro" id="IPR019607">
    <property type="entry name" value="Putative_zinc-finger_domain"/>
</dbReference>
<feature type="region of interest" description="Disordered" evidence="1">
    <location>
        <begin position="627"/>
        <end position="663"/>
    </location>
</feature>
<dbReference type="SMART" id="SM00386">
    <property type="entry name" value="HAT"/>
    <property type="match status" value="3"/>
</dbReference>
<dbReference type="GO" id="GO:0006396">
    <property type="term" value="P:RNA processing"/>
    <property type="evidence" value="ECO:0007669"/>
    <property type="project" value="InterPro"/>
</dbReference>
<feature type="compositionally biased region" description="Basic and acidic residues" evidence="1">
    <location>
        <begin position="293"/>
        <end position="305"/>
    </location>
</feature>
<dbReference type="InterPro" id="IPR011990">
    <property type="entry name" value="TPR-like_helical_dom_sf"/>
</dbReference>
<feature type="region of interest" description="Disordered" evidence="1">
    <location>
        <begin position="677"/>
        <end position="710"/>
    </location>
</feature>
<name>A0A7N0V6L9_KALFE</name>
<sequence>MEADSQPPLPVSPSAKIREEGELSSSTEDEVLPSSSKERLPEVCNPVGAAAPVDTVGENTEKPLSPSSTVDALVIRARSSVKSDFRKSIEKGHMPSRVSTAKWNGAPGANDNLVIRFSDDESGSDNEVKLKKAAEAKGLTSSIDNRRPTPSSNLKVGFSQKGNGDKARFQPKRGPFSRTFIASNTKPNGPKPNYAAKPIVKPGTFIRNHDALGQKVVNQFHKPKQGTCSAIGELQDLRQKIAMLETEKLKSSSNNRETMPGSTQNYDSSNTNFSVQKRARPPPSDYVQPEAMESDKKRMKSDISGHRKEWTTAGLVPQDRNPVSALTKISAPVSNPSGSRSNIRCQLENQLVVNQTTKNVDGASEPLKELGSLGSKFGEGYNIDGSGPDNHNLESLFAMEELHDKELEEAQGHRHHCETEERIALKAYREAQSALVEATSRCNFLYRQRELSAAEFLSSLIGEANVQVQSKFATRMVQVDKTTRVNNDGDRSLQLSLELEDSLEKELGEAQEYRHKREIDERKCLKAYRRTQCALIEASERCSSLYLQRQLLATSANVQLYSRCYKQFPSSRMDHLNSQSGVDLDVIQSSQQVMRAQTNANQVDYDCNLRNTLCALPTVSNPYTDRNNIGATAFSEPNSSTSEPLPHPDRNADDGICSSHSSPYMSADQVEQTFLPYSRPCPLESGCEKRSSSSEAKNGPDNEDTSGPLLADSEQSSLLHEAKLRSELRARLGQRLLAQKLNRDVRNMQHSVERAAENEVGNEKSQAFTIMSPFSQVEITQPSSPKVNPDQDWDVKLSFRSDAFSPGSVLRSTFACIKNLNASFCKLGMLQGKNLVYLSHNTCNAKGSGDSPEKTKSTALEDSQLLVVKDVFSKQYESYSCNLDADPFWPLCMYELRGKCNDEQCRWQHIKVHSNKNINRRGSLSTVRSIHQQFPISIAASRLLQRKMLTAELSGHGKNRWFQANESNRKLSYLQSQGTVTHLEKSMPEVESSLEMAILILNQEVDKFEGTNKALALLSRAIEVDPKSSAIWIIYLLIYYSSKRLNEKDDMFLYAVENNAGSYELWLLYINSRVDLKGRLAAYDNALSALCNQSSGSLSESDASSWILDLFLQMLDCLCMSGQFENAMAKVEELICAASTSDEPHHLLPRLYSFLTLSDKCILWICCVYLGVYRRLPEAVVHRFELEKELLEIYWPAVELTDDEMQKAQQLMKAVEHIVDLCKDVVSLGRFTTLKSLQFFAVNHFRCTIALAGFSTGKTLGEKYIELYPSCWELVLLMARIYSNDFQDLTVLGFEEAHCNWPKEVLGIHRIWNQYAAHALENQRSDIASELLNRWYVSAWKGQHDENQMLTDADSNDPNQYAPTDCPSMADEMFGWLNLGLYRKLQNKHDEAQLAVDRALKIAPPDMYKNCVKDHAAFHLMDMRPQDDSSISNIVNLLNSYLVDPRASLSSRGLSRKFTSNIKKPRVQQLVSKFLTEVSPDCAILNSALEAWCGPSLLPESCNEKKQLVNFVEAVMEIVPTNYRFASHVFRQVDKVFNSKDVSASGLLFWASNLLVNAIFEAAPVAPEFVWVEASTLLNSSTSIQEISEKFHERAVSVHPFSIRLWNAYINLLRGKDNSESIMDRARERGLELDL</sequence>
<dbReference type="PANTHER" id="PTHR21563">
    <property type="entry name" value="ZINC FINGER C3H1 DOMAIN-CONTAINING PROTEIN"/>
    <property type="match status" value="1"/>
</dbReference>
<dbReference type="InterPro" id="IPR003107">
    <property type="entry name" value="HAT"/>
</dbReference>
<dbReference type="SUPFAM" id="SSF48452">
    <property type="entry name" value="TPR-like"/>
    <property type="match status" value="1"/>
</dbReference>
<protein>
    <recommendedName>
        <fullName evidence="2">Putative zinc-finger domain-containing protein</fullName>
    </recommendedName>
</protein>
<evidence type="ECO:0000313" key="3">
    <source>
        <dbReference type="EnsemblPlants" id="Kaladp0100s0056.1.v1.1"/>
    </source>
</evidence>
<dbReference type="Gene3D" id="1.25.40.10">
    <property type="entry name" value="Tetratricopeptide repeat domain"/>
    <property type="match status" value="1"/>
</dbReference>
<feature type="region of interest" description="Disordered" evidence="1">
    <location>
        <begin position="1"/>
        <end position="67"/>
    </location>
</feature>
<evidence type="ECO:0000259" key="2">
    <source>
        <dbReference type="Pfam" id="PF10650"/>
    </source>
</evidence>
<dbReference type="InterPro" id="IPR039278">
    <property type="entry name" value="Red1"/>
</dbReference>
<feature type="region of interest" description="Disordered" evidence="1">
    <location>
        <begin position="139"/>
        <end position="173"/>
    </location>
</feature>
<dbReference type="OMA" id="CINIARQ"/>
<feature type="domain" description="Putative zinc-finger" evidence="2">
    <location>
        <begin position="891"/>
        <end position="911"/>
    </location>
</feature>